<dbReference type="SUPFAM" id="SSF48403">
    <property type="entry name" value="Ankyrin repeat"/>
    <property type="match status" value="1"/>
</dbReference>
<evidence type="ECO:0000313" key="5">
    <source>
        <dbReference type="Proteomes" id="UP000676310"/>
    </source>
</evidence>
<dbReference type="OrthoDB" id="341259at2759"/>
<dbReference type="InterPro" id="IPR036770">
    <property type="entry name" value="Ankyrin_rpt-contain_sf"/>
</dbReference>
<keyword evidence="1" id="KW-0677">Repeat</keyword>
<sequence length="440" mass="49486">MLLLDLPLEVFEEIIAALAKKFGQRDVVRYRLICKTFANTIRAYILSATVPVNLAKFLENTHSTRLFETYGGEILHKAAMRRQTIRNQVIDFVRAITKASEPDPTLYPARMMVVCMCMMGLEPKYLHKYIKGTEIVNKEKRPCSLKDMMPAIAAASGDTALFKEPNLTPAMLLKQSHDLLPSALKAAIVAEQYTVLERILGYLLDNVKGKRKSGSWKDIRNAARKIGKALCIAIRLHKNVAGNMLFDFRDKNELFDKFAPVELGDWLVNDAVTYCNTALLYRILEVDNPGFIAHVKDGSKAHYSLDLQTMETLHRRGGTEIWNLLLRDGVIGPNKVNFDKTPLQCALRRRRYDIAHILIENGAEIDSITPDGNNVLWSAANDGHVKDVEFLLDHGADPNSHGENGESAIATADSKLYGKCRFLLETVRDHGKEDLKRPDL</sequence>
<keyword evidence="5" id="KW-1185">Reference proteome</keyword>
<dbReference type="PROSITE" id="PS50297">
    <property type="entry name" value="ANK_REP_REGION"/>
    <property type="match status" value="2"/>
</dbReference>
<dbReference type="PANTHER" id="PTHR24171">
    <property type="entry name" value="ANKYRIN REPEAT DOMAIN-CONTAINING PROTEIN 39-RELATED"/>
    <property type="match status" value="1"/>
</dbReference>
<keyword evidence="2 3" id="KW-0040">ANK repeat</keyword>
<evidence type="ECO:0008006" key="6">
    <source>
        <dbReference type="Google" id="ProtNLM"/>
    </source>
</evidence>
<comment type="caution">
    <text evidence="4">The sequence shown here is derived from an EMBL/GenBank/DDBJ whole genome shotgun (WGS) entry which is preliminary data.</text>
</comment>
<evidence type="ECO:0000313" key="4">
    <source>
        <dbReference type="EMBL" id="CAG5144483.1"/>
    </source>
</evidence>
<feature type="repeat" description="ANK" evidence="3">
    <location>
        <begin position="371"/>
        <end position="403"/>
    </location>
</feature>
<dbReference type="GeneID" id="67012901"/>
<protein>
    <recommendedName>
        <fullName evidence="6">Ankyrin</fullName>
    </recommendedName>
</protein>
<dbReference type="Gene3D" id="1.25.40.20">
    <property type="entry name" value="Ankyrin repeat-containing domain"/>
    <property type="match status" value="1"/>
</dbReference>
<dbReference type="RefSeq" id="XP_043165086.1">
    <property type="nucleotide sequence ID" value="XM_043309151.1"/>
</dbReference>
<dbReference type="PROSITE" id="PS50088">
    <property type="entry name" value="ANK_REPEAT"/>
    <property type="match status" value="2"/>
</dbReference>
<name>A0A8J2MVZ2_9PLEO</name>
<accession>A0A8J2MVZ2</accession>
<dbReference type="Proteomes" id="UP000676310">
    <property type="component" value="Unassembled WGS sequence"/>
</dbReference>
<evidence type="ECO:0000256" key="1">
    <source>
        <dbReference type="ARBA" id="ARBA00022737"/>
    </source>
</evidence>
<dbReference type="EMBL" id="CAJRGZ010000015">
    <property type="protein sequence ID" value="CAG5144483.1"/>
    <property type="molecule type" value="Genomic_DNA"/>
</dbReference>
<dbReference type="Pfam" id="PF00023">
    <property type="entry name" value="Ank"/>
    <property type="match status" value="2"/>
</dbReference>
<dbReference type="SMART" id="SM00248">
    <property type="entry name" value="ANK"/>
    <property type="match status" value="3"/>
</dbReference>
<organism evidence="4 5">
    <name type="scientific">Alternaria atra</name>
    <dbReference type="NCBI Taxonomy" id="119953"/>
    <lineage>
        <taxon>Eukaryota</taxon>
        <taxon>Fungi</taxon>
        <taxon>Dikarya</taxon>
        <taxon>Ascomycota</taxon>
        <taxon>Pezizomycotina</taxon>
        <taxon>Dothideomycetes</taxon>
        <taxon>Pleosporomycetidae</taxon>
        <taxon>Pleosporales</taxon>
        <taxon>Pleosporineae</taxon>
        <taxon>Pleosporaceae</taxon>
        <taxon>Alternaria</taxon>
        <taxon>Alternaria sect. Ulocladioides</taxon>
    </lineage>
</organism>
<reference evidence="4" key="1">
    <citation type="submission" date="2021-05" db="EMBL/GenBank/DDBJ databases">
        <authorList>
            <person name="Stam R."/>
        </authorList>
    </citation>
    <scope>NUCLEOTIDE SEQUENCE</scope>
    <source>
        <strain evidence="4">CS162</strain>
    </source>
</reference>
<dbReference type="PANTHER" id="PTHR24171:SF9">
    <property type="entry name" value="ANKYRIN REPEAT DOMAIN-CONTAINING PROTEIN 39"/>
    <property type="match status" value="1"/>
</dbReference>
<evidence type="ECO:0000256" key="2">
    <source>
        <dbReference type="ARBA" id="ARBA00023043"/>
    </source>
</evidence>
<evidence type="ECO:0000256" key="3">
    <source>
        <dbReference type="PROSITE-ProRule" id="PRU00023"/>
    </source>
</evidence>
<proteinExistence type="predicted"/>
<dbReference type="AlphaFoldDB" id="A0A8J2MVZ2"/>
<dbReference type="InterPro" id="IPR002110">
    <property type="entry name" value="Ankyrin_rpt"/>
</dbReference>
<feature type="repeat" description="ANK" evidence="3">
    <location>
        <begin position="338"/>
        <end position="370"/>
    </location>
</feature>
<gene>
    <name evidence="4" type="ORF">ALTATR162_LOCUS1554</name>
</gene>